<evidence type="ECO:0000313" key="1">
    <source>
        <dbReference type="EMBL" id="CDZ89103.1"/>
    </source>
</evidence>
<dbReference type="KEGG" id="rrz:CS378_08085"/>
<dbReference type="eggNOG" id="COG3559">
    <property type="taxonomic scope" value="Bacteria"/>
</dbReference>
<sequence>MSAAFVGTGRLVRLAARRDRVQLPVWLVTITIVYAISVSSLKGLYPTEEDLHLIAVSSAVSPVVLATNGLVSGDSLGAVVAAQTLLFLALGAGLMSTMAVVRHTRQNEETGRAELVGANVVGRRALLTAALIVATAANVALALLLAIVSLGFGLPLSGSVALGAATAAAGIAFAAVAAVSAQVVEGARAANGLAGAALGFAFLLRAVGDSAGTVDPDGVSVTSMWLSWLSPIGWAQQIRPFDEDAWWILVLFAMFTVAATWSAYELTGRRDHGAGLVQPRPGPDRAAAWLPTAWGFAWRVQRTTLMWWAFGIVVLAATYGSVANEMDNFLDEGGAVADMMKQLGGGAQALTDAYFAMIFLMMALFTSGYAVQAVLRTHSEETSGRVEPLLSTALGRVPWMLAHIGMVTIGVIVLQVVTGVTLAVSYGLTVGDVTGSLGNLLPASLAFVPAVLLVGAMAVLCVGVVPRRASSVAWGVFAVWLLIGQLGVLLDLPQAVLDLSPFVHVPPVPAAEMRMLPLLVLLGLAVLTATAGVGALRRRDLVVQ</sequence>
<evidence type="ECO:0000313" key="2">
    <source>
        <dbReference type="Proteomes" id="UP000042997"/>
    </source>
</evidence>
<dbReference type="Proteomes" id="UP000042997">
    <property type="component" value="Unassembled WGS sequence"/>
</dbReference>
<gene>
    <name evidence="1" type="ORF">RHRU231_450270</name>
</gene>
<proteinExistence type="predicted"/>
<dbReference type="RefSeq" id="WP_040272188.1">
    <property type="nucleotide sequence ID" value="NZ_CP023714.1"/>
</dbReference>
<dbReference type="AlphaFoldDB" id="A0A098BK71"/>
<organism evidence="1 2">
    <name type="scientific">Rhodococcus ruber</name>
    <dbReference type="NCBI Taxonomy" id="1830"/>
    <lineage>
        <taxon>Bacteria</taxon>
        <taxon>Bacillati</taxon>
        <taxon>Actinomycetota</taxon>
        <taxon>Actinomycetes</taxon>
        <taxon>Mycobacteriales</taxon>
        <taxon>Nocardiaceae</taxon>
        <taxon>Rhodococcus</taxon>
    </lineage>
</organism>
<dbReference type="EMBL" id="CCSD01000056">
    <property type="protein sequence ID" value="CDZ89103.1"/>
    <property type="molecule type" value="Genomic_DNA"/>
</dbReference>
<protein>
    <submittedName>
        <fullName evidence="1">Anibiotic ABC transporter efflux pump</fullName>
    </submittedName>
</protein>
<reference evidence="1 2" key="1">
    <citation type="journal article" date="2014" name="Genome Announc.">
        <title>Draft Genome Sequence of Propane- and Butane-Oxidizing Actinobacterium Rhodococcus ruber IEGM 231.</title>
        <authorList>
            <person name="Ivshina I.B."/>
            <person name="Kuyukina M.S."/>
            <person name="Krivoruchko A.V."/>
            <person name="Barbe V."/>
            <person name="Fischer C."/>
        </authorList>
    </citation>
    <scope>NUCLEOTIDE SEQUENCE [LARGE SCALE GENOMIC DNA]</scope>
</reference>
<dbReference type="OrthoDB" id="2014935at2"/>
<name>A0A098BK71_9NOCA</name>
<accession>A0A098BK71</accession>